<dbReference type="Gene3D" id="3.40.50.620">
    <property type="entry name" value="HUPs"/>
    <property type="match status" value="1"/>
</dbReference>
<dbReference type="AlphaFoldDB" id="A0A0W0V4J2"/>
<protein>
    <submittedName>
        <fullName evidence="2">Phosphoadenosine phosphosulfate reductase family protein</fullName>
    </submittedName>
</protein>
<dbReference type="PATRIC" id="fig|454.4.peg.2620"/>
<dbReference type="InterPro" id="IPR002500">
    <property type="entry name" value="PAPS_reduct_dom"/>
</dbReference>
<organism evidence="2 3">
    <name type="scientific">Legionella israelensis</name>
    <dbReference type="NCBI Taxonomy" id="454"/>
    <lineage>
        <taxon>Bacteria</taxon>
        <taxon>Pseudomonadati</taxon>
        <taxon>Pseudomonadota</taxon>
        <taxon>Gammaproteobacteria</taxon>
        <taxon>Legionellales</taxon>
        <taxon>Legionellaceae</taxon>
        <taxon>Legionella</taxon>
    </lineage>
</organism>
<sequence>MQYFVIGNFGNHSLAALQYLIDRELEELHFIYVDTGWSSASWSQRVKTCTAFAESRGVRVHHLSAAASFSDMVCDRQQFPSQKFQWCAGFLKGLTILNHLDDIDPFCEALIVSGKRRLDSRRYHDLPEYKEDDRYYNGRRIWHPLWQTSDEDFQALIAKTGFDVLSYASQECSPCIHLAEDKLGLLDPLAKTRLDRLEKKLNKTMFEKAIMEYSQESAAGHQKQTGLEQFELSCGSPWCCGE</sequence>
<evidence type="ECO:0000259" key="1">
    <source>
        <dbReference type="Pfam" id="PF01507"/>
    </source>
</evidence>
<evidence type="ECO:0000313" key="2">
    <source>
        <dbReference type="EMBL" id="KTD15051.1"/>
    </source>
</evidence>
<gene>
    <name evidence="2" type="ORF">Lisr_2396</name>
</gene>
<evidence type="ECO:0000313" key="3">
    <source>
        <dbReference type="Proteomes" id="UP000054761"/>
    </source>
</evidence>
<dbReference type="Proteomes" id="UP000054761">
    <property type="component" value="Unassembled WGS sequence"/>
</dbReference>
<dbReference type="Pfam" id="PF01507">
    <property type="entry name" value="PAPS_reduct"/>
    <property type="match status" value="1"/>
</dbReference>
<keyword evidence="3" id="KW-1185">Reference proteome</keyword>
<accession>A0A0W0V4J2</accession>
<dbReference type="SUPFAM" id="SSF52402">
    <property type="entry name" value="Adenine nucleotide alpha hydrolases-like"/>
    <property type="match status" value="1"/>
</dbReference>
<reference evidence="2 3" key="1">
    <citation type="submission" date="2015-11" db="EMBL/GenBank/DDBJ databases">
        <title>Genomic analysis of 38 Legionella species identifies large and diverse effector repertoires.</title>
        <authorList>
            <person name="Burstein D."/>
            <person name="Amaro F."/>
            <person name="Zusman T."/>
            <person name="Lifshitz Z."/>
            <person name="Cohen O."/>
            <person name="Gilbert J.A."/>
            <person name="Pupko T."/>
            <person name="Shuman H.A."/>
            <person name="Segal G."/>
        </authorList>
    </citation>
    <scope>NUCLEOTIDE SEQUENCE [LARGE SCALE GENOMIC DNA]</scope>
    <source>
        <strain evidence="2 3">Bercovier 4</strain>
    </source>
</reference>
<proteinExistence type="predicted"/>
<dbReference type="GO" id="GO:0003824">
    <property type="term" value="F:catalytic activity"/>
    <property type="evidence" value="ECO:0007669"/>
    <property type="project" value="InterPro"/>
</dbReference>
<dbReference type="STRING" id="454.Lisr_2396"/>
<dbReference type="InterPro" id="IPR014729">
    <property type="entry name" value="Rossmann-like_a/b/a_fold"/>
</dbReference>
<dbReference type="RefSeq" id="WP_058502685.1">
    <property type="nucleotide sequence ID" value="NZ_CAAAJA010000032.1"/>
</dbReference>
<dbReference type="EMBL" id="LNYH01000147">
    <property type="protein sequence ID" value="KTD15051.1"/>
    <property type="molecule type" value="Genomic_DNA"/>
</dbReference>
<name>A0A0W0V4J2_9GAMM</name>
<comment type="caution">
    <text evidence="2">The sequence shown here is derived from an EMBL/GenBank/DDBJ whole genome shotgun (WGS) entry which is preliminary data.</text>
</comment>
<feature type="domain" description="Phosphoadenosine phosphosulphate reductase" evidence="1">
    <location>
        <begin position="4"/>
        <end position="165"/>
    </location>
</feature>
<dbReference type="OrthoDB" id="5614754at2"/>